<dbReference type="PANTHER" id="PTHR45638:SF6">
    <property type="entry name" value="CYCLIC NUCLEOTIDE-GATED CATION CHANNEL ALPHA-3"/>
    <property type="match status" value="1"/>
</dbReference>
<dbReference type="InterPro" id="IPR018490">
    <property type="entry name" value="cNMP-bd_dom_sf"/>
</dbReference>
<keyword evidence="3" id="KW-0813">Transport</keyword>
<dbReference type="Bgee" id="ENSHGLG00000005466">
    <property type="expression patterns" value="Expressed in testis"/>
</dbReference>
<dbReference type="SUPFAM" id="SSF81324">
    <property type="entry name" value="Voltage-gated potassium channels"/>
    <property type="match status" value="1"/>
</dbReference>
<comment type="catalytic activity">
    <reaction evidence="1">
        <text>NH4(+)(in) = NH4(+)(out)</text>
        <dbReference type="Rhea" id="RHEA:28747"/>
        <dbReference type="ChEBI" id="CHEBI:28938"/>
    </reaction>
</comment>
<dbReference type="RefSeq" id="XP_021113703.1">
    <property type="nucleotide sequence ID" value="XM_021258044.1"/>
</dbReference>
<dbReference type="GO" id="GO:0017071">
    <property type="term" value="C:intracellular cyclic nucleotide activated cation channel complex"/>
    <property type="evidence" value="ECO:0007669"/>
    <property type="project" value="TreeGrafter"/>
</dbReference>
<dbReference type="GeneID" id="101718298"/>
<proteinExistence type="predicted"/>
<evidence type="ECO:0000256" key="9">
    <source>
        <dbReference type="ARBA" id="ARBA00023136"/>
    </source>
</evidence>
<dbReference type="OrthoDB" id="421226at2759"/>
<feature type="transmembrane region" description="Helical" evidence="19">
    <location>
        <begin position="355"/>
        <end position="377"/>
    </location>
</feature>
<dbReference type="InterPro" id="IPR014710">
    <property type="entry name" value="RmlC-like_jellyroll"/>
</dbReference>
<dbReference type="Proteomes" id="UP000694906">
    <property type="component" value="Unplaced"/>
</dbReference>
<evidence type="ECO:0000256" key="16">
    <source>
        <dbReference type="ARBA" id="ARBA00044657"/>
    </source>
</evidence>
<reference evidence="21" key="1">
    <citation type="submission" date="2015-10" db="EMBL/GenBank/DDBJ databases">
        <title>FRAMA: From RNA-seq data to annotated mRNA assemblies.</title>
        <authorList>
            <person name="Bens M."/>
            <person name="Sahm A."/>
            <person name="Jahn N."/>
            <person name="Morhart M."/>
            <person name="Holtze S."/>
            <person name="Hildebrandt T.B."/>
            <person name="Platzer M."/>
            <person name="Szafranski K."/>
        </authorList>
    </citation>
    <scope>NUCLEOTIDE SEQUENCE</scope>
    <source>
        <tissue evidence="21">Testis</tissue>
    </source>
</reference>
<evidence type="ECO:0000256" key="10">
    <source>
        <dbReference type="ARBA" id="ARBA00023286"/>
    </source>
</evidence>
<dbReference type="AlphaFoldDB" id="A0A0P6K5Z5"/>
<comment type="catalytic activity">
    <reaction evidence="15">
        <text>Li(+)(in) = Li(+)(out)</text>
        <dbReference type="Rhea" id="RHEA:78551"/>
        <dbReference type="ChEBI" id="CHEBI:49713"/>
    </reaction>
</comment>
<dbReference type="InterPro" id="IPR050866">
    <property type="entry name" value="CNG_cation_channel"/>
</dbReference>
<feature type="region of interest" description="Disordered" evidence="18">
    <location>
        <begin position="108"/>
        <end position="135"/>
    </location>
</feature>
<evidence type="ECO:0000256" key="17">
    <source>
        <dbReference type="ARBA" id="ARBA00044691"/>
    </source>
</evidence>
<comment type="catalytic activity">
    <reaction evidence="12">
        <text>K(+)(in) = K(+)(out)</text>
        <dbReference type="Rhea" id="RHEA:29463"/>
        <dbReference type="ChEBI" id="CHEBI:29103"/>
    </reaction>
</comment>
<reference evidence="23" key="2">
    <citation type="submission" date="2025-04" db="UniProtKB">
        <authorList>
            <consortium name="RefSeq"/>
        </authorList>
    </citation>
    <scope>IDENTIFICATION</scope>
</reference>
<keyword evidence="4" id="KW-0716">Sensory transduction</keyword>
<keyword evidence="7" id="KW-0175">Coiled coil</keyword>
<dbReference type="GO" id="GO:0044877">
    <property type="term" value="F:protein-containing complex binding"/>
    <property type="evidence" value="ECO:0007669"/>
    <property type="project" value="TreeGrafter"/>
</dbReference>
<feature type="compositionally biased region" description="Basic and acidic residues" evidence="18">
    <location>
        <begin position="124"/>
        <end position="135"/>
    </location>
</feature>
<dbReference type="FunFam" id="2.60.120.10:FF:000002">
    <property type="entry name" value="Cyclic nucleotide gated channel alpha 1a"/>
    <property type="match status" value="1"/>
</dbReference>
<dbReference type="Gene3D" id="1.10.287.630">
    <property type="entry name" value="Helix hairpin bin"/>
    <property type="match status" value="1"/>
</dbReference>
<keyword evidence="9 19" id="KW-0472">Membrane</keyword>
<feature type="transmembrane region" description="Helical" evidence="19">
    <location>
        <begin position="283"/>
        <end position="301"/>
    </location>
</feature>
<dbReference type="InterPro" id="IPR005821">
    <property type="entry name" value="Ion_trans_dom"/>
</dbReference>
<feature type="domain" description="Cyclic nucleotide-binding" evidence="20">
    <location>
        <begin position="459"/>
        <end position="573"/>
    </location>
</feature>
<dbReference type="GO" id="GO:0005222">
    <property type="term" value="F:intracellularly cAMP-activated cation channel activity"/>
    <property type="evidence" value="ECO:0007669"/>
    <property type="project" value="TreeGrafter"/>
</dbReference>
<evidence type="ECO:0000256" key="7">
    <source>
        <dbReference type="ARBA" id="ARBA00023054"/>
    </source>
</evidence>
<comment type="catalytic activity">
    <reaction evidence="17">
        <text>Cs(+)(in) = Cs(+)(out)</text>
        <dbReference type="Rhea" id="RHEA:78555"/>
        <dbReference type="ChEBI" id="CHEBI:49547"/>
    </reaction>
</comment>
<evidence type="ECO:0000313" key="22">
    <source>
        <dbReference type="Proteomes" id="UP000694906"/>
    </source>
</evidence>
<keyword evidence="8" id="KW-0406">Ion transport</keyword>
<evidence type="ECO:0000256" key="19">
    <source>
        <dbReference type="SAM" id="Phobius"/>
    </source>
</evidence>
<evidence type="ECO:0000256" key="6">
    <source>
        <dbReference type="ARBA" id="ARBA00022989"/>
    </source>
</evidence>
<accession>A0A0P6K5Z5</accession>
<dbReference type="EMBL" id="GEBF01002845">
    <property type="protein sequence ID" value="JAO00788.1"/>
    <property type="molecule type" value="Transcribed_RNA"/>
</dbReference>
<dbReference type="Pfam" id="PF00520">
    <property type="entry name" value="Ion_trans"/>
    <property type="match status" value="1"/>
</dbReference>
<name>A0A0P6K5Z5_HETGA</name>
<evidence type="ECO:0000313" key="23">
    <source>
        <dbReference type="RefSeq" id="XP_021113703.1"/>
    </source>
</evidence>
<dbReference type="Gene3D" id="2.60.120.10">
    <property type="entry name" value="Jelly Rolls"/>
    <property type="match status" value="1"/>
</dbReference>
<evidence type="ECO:0000256" key="14">
    <source>
        <dbReference type="ARBA" id="ARBA00036634"/>
    </source>
</evidence>
<dbReference type="InterPro" id="IPR018488">
    <property type="entry name" value="cNMP-bd_CS"/>
</dbReference>
<keyword evidence="5 19" id="KW-0812">Transmembrane</keyword>
<keyword evidence="6 19" id="KW-1133">Transmembrane helix</keyword>
<evidence type="ECO:0000256" key="5">
    <source>
        <dbReference type="ARBA" id="ARBA00022692"/>
    </source>
</evidence>
<dbReference type="PROSITE" id="PS00889">
    <property type="entry name" value="CNMP_BINDING_2"/>
    <property type="match status" value="1"/>
</dbReference>
<dbReference type="GO" id="GO:0030553">
    <property type="term" value="F:cGMP binding"/>
    <property type="evidence" value="ECO:0007669"/>
    <property type="project" value="TreeGrafter"/>
</dbReference>
<evidence type="ECO:0000256" key="3">
    <source>
        <dbReference type="ARBA" id="ARBA00022448"/>
    </source>
</evidence>
<keyword evidence="22" id="KW-1185">Reference proteome</keyword>
<dbReference type="PROSITE" id="PS50042">
    <property type="entry name" value="CNMP_BINDING_3"/>
    <property type="match status" value="1"/>
</dbReference>
<dbReference type="SMART" id="SM00100">
    <property type="entry name" value="cNMP"/>
    <property type="match status" value="1"/>
</dbReference>
<evidence type="ECO:0000256" key="12">
    <source>
        <dbReference type="ARBA" id="ARBA00034430"/>
    </source>
</evidence>
<dbReference type="FunFam" id="1.10.287.630:FF:000001">
    <property type="entry name" value="Cyclic nucleotide-gated channel alpha 3"/>
    <property type="match status" value="1"/>
</dbReference>
<dbReference type="InterPro" id="IPR000595">
    <property type="entry name" value="cNMP-bd_dom"/>
</dbReference>
<dbReference type="FunFam" id="1.20.5.300:FF:000002">
    <property type="entry name" value="Cyclic nucleotide-gated channel alpha 3"/>
    <property type="match status" value="1"/>
</dbReference>
<dbReference type="InterPro" id="IPR032406">
    <property type="entry name" value="CLZ_dom"/>
</dbReference>
<evidence type="ECO:0000256" key="13">
    <source>
        <dbReference type="ARBA" id="ARBA00036239"/>
    </source>
</evidence>
<evidence type="ECO:0000256" key="1">
    <source>
        <dbReference type="ARBA" id="ARBA00000309"/>
    </source>
</evidence>
<dbReference type="GO" id="GO:0005223">
    <property type="term" value="F:intracellularly cGMP-activated cation channel activity"/>
    <property type="evidence" value="ECO:0007669"/>
    <property type="project" value="TreeGrafter"/>
</dbReference>
<dbReference type="SUPFAM" id="SSF51206">
    <property type="entry name" value="cAMP-binding domain-like"/>
    <property type="match status" value="1"/>
</dbReference>
<dbReference type="PANTHER" id="PTHR45638">
    <property type="entry name" value="CYCLIC NUCLEOTIDE-GATED CATION CHANNEL SUBUNIT A"/>
    <property type="match status" value="1"/>
</dbReference>
<comment type="subcellular location">
    <subcellularLocation>
        <location evidence="2">Membrane</location>
        <topology evidence="2">Multi-pass membrane protein</topology>
    </subcellularLocation>
</comment>
<evidence type="ECO:0000256" key="2">
    <source>
        <dbReference type="ARBA" id="ARBA00004141"/>
    </source>
</evidence>
<evidence type="ECO:0000313" key="21">
    <source>
        <dbReference type="EMBL" id="JAO00788.1"/>
    </source>
</evidence>
<dbReference type="PROSITE" id="PS00888">
    <property type="entry name" value="CNMP_BINDING_1"/>
    <property type="match status" value="1"/>
</dbReference>
<dbReference type="Pfam" id="PF16526">
    <property type="entry name" value="CLZ"/>
    <property type="match status" value="1"/>
</dbReference>
<evidence type="ECO:0000256" key="8">
    <source>
        <dbReference type="ARBA" id="ARBA00023065"/>
    </source>
</evidence>
<feature type="compositionally biased region" description="Polar residues" evidence="18">
    <location>
        <begin position="111"/>
        <end position="123"/>
    </location>
</feature>
<keyword evidence="11" id="KW-0407">Ion channel</keyword>
<evidence type="ECO:0000259" key="20">
    <source>
        <dbReference type="PROSITE" id="PS50042"/>
    </source>
</evidence>
<evidence type="ECO:0000256" key="15">
    <source>
        <dbReference type="ARBA" id="ARBA00044635"/>
    </source>
</evidence>
<dbReference type="Gene3D" id="1.10.287.70">
    <property type="match status" value="1"/>
</dbReference>
<dbReference type="CDD" id="cd00038">
    <property type="entry name" value="CAP_ED"/>
    <property type="match status" value="1"/>
</dbReference>
<dbReference type="Pfam" id="PF00027">
    <property type="entry name" value="cNMP_binding"/>
    <property type="match status" value="1"/>
</dbReference>
<evidence type="ECO:0000256" key="18">
    <source>
        <dbReference type="SAM" id="MobiDB-lite"/>
    </source>
</evidence>
<gene>
    <name evidence="21" type="primary">CNGA3</name>
    <name evidence="23" type="synonym">Cnga3</name>
</gene>
<evidence type="ECO:0000256" key="4">
    <source>
        <dbReference type="ARBA" id="ARBA00022606"/>
    </source>
</evidence>
<comment type="catalytic activity">
    <reaction evidence="13">
        <text>Na(+)(in) = Na(+)(out)</text>
        <dbReference type="Rhea" id="RHEA:34963"/>
        <dbReference type="ChEBI" id="CHEBI:29101"/>
    </reaction>
</comment>
<evidence type="ECO:0000256" key="11">
    <source>
        <dbReference type="ARBA" id="ARBA00023303"/>
    </source>
</evidence>
<comment type="catalytic activity">
    <reaction evidence="14">
        <text>Ca(2+)(in) = Ca(2+)(out)</text>
        <dbReference type="Rhea" id="RHEA:29671"/>
        <dbReference type="ChEBI" id="CHEBI:29108"/>
    </reaction>
</comment>
<dbReference type="GO" id="GO:0120025">
    <property type="term" value="C:plasma membrane bounded cell projection"/>
    <property type="evidence" value="ECO:0007669"/>
    <property type="project" value="UniProtKB-ARBA"/>
</dbReference>
<dbReference type="Gene3D" id="1.20.5.300">
    <property type="match status" value="1"/>
</dbReference>
<organism evidence="21">
    <name type="scientific">Heterocephalus glaber</name>
    <name type="common">Naked mole rat</name>
    <dbReference type="NCBI Taxonomy" id="10181"/>
    <lineage>
        <taxon>Eukaryota</taxon>
        <taxon>Metazoa</taxon>
        <taxon>Chordata</taxon>
        <taxon>Craniata</taxon>
        <taxon>Vertebrata</taxon>
        <taxon>Euteleostomi</taxon>
        <taxon>Mammalia</taxon>
        <taxon>Eutheria</taxon>
        <taxon>Euarchontoglires</taxon>
        <taxon>Glires</taxon>
        <taxon>Rodentia</taxon>
        <taxon>Hystricomorpha</taxon>
        <taxon>Bathyergidae</taxon>
        <taxon>Heterocephalus</taxon>
    </lineage>
</organism>
<sequence>MAKVNTQYSHPSLTRVETMDRDFDHAKKSLSRAHAPCEDTLAAPQPGIAMETRGLARPRRSSFTGPGPSRLSQLICSLRSWAARHLHHEDQRPDAFLERFHGTELMEVSSRESNAQSSVGSQEQPDRGRGKKKDAMVVDPSSTLYYRWLTVIALPVFYNWCLLVCRACFDDLQSEHLTLWLTLDYSADVLYGLDMLVRARTGFLEQGLMVKDVKRLWKHYTKTLQFKLDMLSLVPTDLAYLKLGMSYPELRFNRLLKFSRLFEFFDRTETRTNYPNVFRIGNLVLYILIIIHWNACIYFAISKFIGFGTDSWVYPNISNPEYGRLSRKYIYSLYWSTLTLTTIGETPPPVKDEEYLFVVIDFLVGILIFATIVGNVGSMISNMNASRAEFQAKIDSIKQYMQFRKVTKDLETRVIRWFDYLWANRKTVDEKEVLKNLPDKLKAEIAINVHLDTLKKVRIFQDCEAGLLVELVLKLRPTVFSPGDYICKKGDIGREMYIIKEGRLAVVADDGVTQFVVLGDGSYFGEISILNIKGSKSGNRRTANIRSIGYSDLFCLSKDDLMEALIEYPEAKKALEEKGRQILMKDNLIDEDLARAGVDPKDIEEKVEHLESSLDTLQTRFARLLTEYSATQMKVKQRLSQLESWVNICGSSLASSEAQGVAAEIEDKQQ</sequence>
<keyword evidence="10" id="KW-1071">Ligand-gated ion channel</keyword>
<dbReference type="FunFam" id="1.10.287.70:FF:000030">
    <property type="entry name" value="Cyclic nucleotide-gated channel alpha 3"/>
    <property type="match status" value="1"/>
</dbReference>
<comment type="catalytic activity">
    <reaction evidence="16">
        <text>Rb(+)(in) = Rb(+)(out)</text>
        <dbReference type="Rhea" id="RHEA:78547"/>
        <dbReference type="ChEBI" id="CHEBI:49847"/>
    </reaction>
</comment>
<dbReference type="GO" id="GO:0005886">
    <property type="term" value="C:plasma membrane"/>
    <property type="evidence" value="ECO:0007669"/>
    <property type="project" value="TreeGrafter"/>
</dbReference>
<protein>
    <submittedName>
        <fullName evidence="21 23">Cyclic nucleotide-gated cation channel alpha-3</fullName>
    </submittedName>
</protein>